<protein>
    <submittedName>
        <fullName evidence="3">DJ-1/PfpI family protein</fullName>
    </submittedName>
</protein>
<feature type="domain" description="DJ-1/PfpI" evidence="1">
    <location>
        <begin position="64"/>
        <end position="227"/>
    </location>
</feature>
<dbReference type="GO" id="GO:0006355">
    <property type="term" value="P:regulation of DNA-templated transcription"/>
    <property type="evidence" value="ECO:0007669"/>
    <property type="project" value="TreeGrafter"/>
</dbReference>
<comment type="caution">
    <text evidence="3">The sequence shown here is derived from an EMBL/GenBank/DDBJ whole genome shotgun (WGS) entry which is preliminary data.</text>
</comment>
<dbReference type="EMBL" id="JAMQPM010000005">
    <property type="protein sequence ID" value="MCW7527244.1"/>
    <property type="molecule type" value="Genomic_DNA"/>
</dbReference>
<dbReference type="PANTHER" id="PTHR43130">
    <property type="entry name" value="ARAC-FAMILY TRANSCRIPTIONAL REGULATOR"/>
    <property type="match status" value="1"/>
</dbReference>
<dbReference type="EMBL" id="JAMQPL010000005">
    <property type="protein sequence ID" value="MCW7531101.1"/>
    <property type="molecule type" value="Genomic_DNA"/>
</dbReference>
<gene>
    <name evidence="2" type="ORF">ND861_12855</name>
    <name evidence="3" type="ORF">ND862_12810</name>
</gene>
<keyword evidence="5" id="KW-1185">Reference proteome</keyword>
<dbReference type="AlphaFoldDB" id="A0AAW5VN99"/>
<name>A0AAW5VN99_9LEPT</name>
<dbReference type="Pfam" id="PF01965">
    <property type="entry name" value="DJ-1_PfpI"/>
    <property type="match status" value="1"/>
</dbReference>
<proteinExistence type="predicted"/>
<dbReference type="RefSeq" id="WP_265352246.1">
    <property type="nucleotide sequence ID" value="NZ_JAMQPL010000005.1"/>
</dbReference>
<dbReference type="PANTHER" id="PTHR43130:SF2">
    <property type="entry name" value="DJ-1_PFPI DOMAIN-CONTAINING PROTEIN"/>
    <property type="match status" value="1"/>
</dbReference>
<dbReference type="Proteomes" id="UP001208540">
    <property type="component" value="Unassembled WGS sequence"/>
</dbReference>
<dbReference type="Gene3D" id="3.40.50.880">
    <property type="match status" value="1"/>
</dbReference>
<evidence type="ECO:0000313" key="2">
    <source>
        <dbReference type="EMBL" id="MCW7527244.1"/>
    </source>
</evidence>
<evidence type="ECO:0000313" key="3">
    <source>
        <dbReference type="EMBL" id="MCW7531101.1"/>
    </source>
</evidence>
<dbReference type="SUPFAM" id="SSF52317">
    <property type="entry name" value="Class I glutamine amidotransferase-like"/>
    <property type="match status" value="1"/>
</dbReference>
<dbReference type="Proteomes" id="UP001208912">
    <property type="component" value="Unassembled WGS sequence"/>
</dbReference>
<evidence type="ECO:0000313" key="4">
    <source>
        <dbReference type="Proteomes" id="UP001208540"/>
    </source>
</evidence>
<dbReference type="InterPro" id="IPR002818">
    <property type="entry name" value="DJ-1/PfpI"/>
</dbReference>
<dbReference type="InterPro" id="IPR052158">
    <property type="entry name" value="INH-QAR"/>
</dbReference>
<evidence type="ECO:0000313" key="5">
    <source>
        <dbReference type="Proteomes" id="UP001208912"/>
    </source>
</evidence>
<evidence type="ECO:0000259" key="1">
    <source>
        <dbReference type="Pfam" id="PF01965"/>
    </source>
</evidence>
<organism evidence="3 4">
    <name type="scientific">Leptospira soteropolitanensis</name>
    <dbReference type="NCBI Taxonomy" id="2950025"/>
    <lineage>
        <taxon>Bacteria</taxon>
        <taxon>Pseudomonadati</taxon>
        <taxon>Spirochaetota</taxon>
        <taxon>Spirochaetia</taxon>
        <taxon>Leptospirales</taxon>
        <taxon>Leptospiraceae</taxon>
        <taxon>Leptospira</taxon>
    </lineage>
</organism>
<sequence>MKLKTSLINPKFNHKNCIFPSLNQFTFFMFVFLSLNLWGDSPVGNEDQLKVHLNKPNHKIPIVVVIGENQYTELTDFIVPYGILKRSHVAKVYAIAEKKGKIDFFPALSMEINSSLKDFNNLHPEGADLVIVPAIHNAKNETIIRWIQTQYNSGATIVGICDGVWTLGYAGLLKNKNVTGHWYSKEKLSEVFPDSIWHKNKRYIQDERIITTSGVTASIPISLALVESIGGRKKAEEMAQSLGIRHWDSQHNTDEFNFDWKQYLTAAKNLFFFWDYDTIEIPVYEGIDEISLALVADVYSRTYQSKAITITYKNKPSQSKSGIKFISELIEEGKKKKQTLFEITEKKKAFEWFEQSLSDVEKRYGLSTKRFVKTQLEFPGH</sequence>
<dbReference type="InterPro" id="IPR029062">
    <property type="entry name" value="Class_I_gatase-like"/>
</dbReference>
<reference evidence="3 5" key="1">
    <citation type="submission" date="2022-06" db="EMBL/GenBank/DDBJ databases">
        <title>Leptospira isolates from biofilms formed at urban environments.</title>
        <authorList>
            <person name="Ribeiro P.S."/>
            <person name="Sousa T."/>
            <person name="Carvalho N."/>
            <person name="Aburjaile F."/>
            <person name="Neves F."/>
            <person name="Oliveira D."/>
            <person name="Blanco L."/>
            <person name="Lima J."/>
            <person name="Costa F."/>
            <person name="Brenig B."/>
            <person name="Soares S."/>
            <person name="Ramos R."/>
            <person name="Goes-Neto A."/>
            <person name="Matiuzzi M."/>
            <person name="Azevedo V."/>
            <person name="Ristow P."/>
        </authorList>
    </citation>
    <scope>NUCLEOTIDE SEQUENCE</scope>
    <source>
        <strain evidence="2 5">VSF19</strain>
        <strain evidence="3">VSF20</strain>
    </source>
</reference>
<accession>A0AAW5VN99</accession>